<evidence type="ECO:0008006" key="12">
    <source>
        <dbReference type="Google" id="ProtNLM"/>
    </source>
</evidence>
<feature type="compositionally biased region" description="Polar residues" evidence="9">
    <location>
        <begin position="525"/>
        <end position="557"/>
    </location>
</feature>
<keyword evidence="5" id="KW-0678">Repressor</keyword>
<dbReference type="PANTHER" id="PTHR28246:SF1">
    <property type="entry name" value="G1-SPECIFIC TRANSCRIPTIONAL REPRESSOR WHI5-RELATED"/>
    <property type="match status" value="1"/>
</dbReference>
<dbReference type="Pfam" id="PF08528">
    <property type="entry name" value="Whi5"/>
    <property type="match status" value="1"/>
</dbReference>
<reference evidence="10 11" key="1">
    <citation type="submission" date="2020-05" db="EMBL/GenBank/DDBJ databases">
        <title>Ceratocystis lukuohia genome.</title>
        <authorList>
            <person name="Harrington T.C."/>
            <person name="Kim K."/>
            <person name="Mayers C.G."/>
        </authorList>
    </citation>
    <scope>NUCLEOTIDE SEQUENCE [LARGE SCALE GENOMIC DNA]</scope>
    <source>
        <strain evidence="10 11">C4212</strain>
    </source>
</reference>
<feature type="region of interest" description="Disordered" evidence="9">
    <location>
        <begin position="270"/>
        <end position="334"/>
    </location>
</feature>
<feature type="compositionally biased region" description="Low complexity" evidence="9">
    <location>
        <begin position="270"/>
        <end position="291"/>
    </location>
</feature>
<evidence type="ECO:0000256" key="4">
    <source>
        <dbReference type="ARBA" id="ARBA00022490"/>
    </source>
</evidence>
<keyword evidence="8" id="KW-0539">Nucleus</keyword>
<comment type="caution">
    <text evidence="10">The sequence shown here is derived from an EMBL/GenBank/DDBJ whole genome shotgun (WGS) entry which is preliminary data.</text>
</comment>
<evidence type="ECO:0000256" key="3">
    <source>
        <dbReference type="ARBA" id="ARBA00006922"/>
    </source>
</evidence>
<feature type="region of interest" description="Disordered" evidence="9">
    <location>
        <begin position="18"/>
        <end position="81"/>
    </location>
</feature>
<keyword evidence="4" id="KW-0963">Cytoplasm</keyword>
<feature type="compositionally biased region" description="Low complexity" evidence="9">
    <location>
        <begin position="71"/>
        <end position="81"/>
    </location>
</feature>
<keyword evidence="11" id="KW-1185">Reference proteome</keyword>
<feature type="compositionally biased region" description="Low complexity" evidence="9">
    <location>
        <begin position="134"/>
        <end position="144"/>
    </location>
</feature>
<evidence type="ECO:0000256" key="6">
    <source>
        <dbReference type="ARBA" id="ARBA00023015"/>
    </source>
</evidence>
<accession>A0ABR4MTF9</accession>
<evidence type="ECO:0000256" key="7">
    <source>
        <dbReference type="ARBA" id="ARBA00023163"/>
    </source>
</evidence>
<evidence type="ECO:0000256" key="9">
    <source>
        <dbReference type="SAM" id="MobiDB-lite"/>
    </source>
</evidence>
<dbReference type="RefSeq" id="XP_070862757.1">
    <property type="nucleotide sequence ID" value="XM_071005430.1"/>
</dbReference>
<evidence type="ECO:0000313" key="10">
    <source>
        <dbReference type="EMBL" id="KAL2891577.1"/>
    </source>
</evidence>
<name>A0ABR4MTF9_9PEZI</name>
<feature type="region of interest" description="Disordered" evidence="9">
    <location>
        <begin position="633"/>
        <end position="692"/>
    </location>
</feature>
<sequence length="783" mass="81542">MPLSNIAAIAAAAAVVSTPSSLDSPLFSPSRQQSPISKLRSRISPSNSCPPHSDTASHSLPSLCPHANDHPSSSFSPLSSCPRIPSLRPGISSPPPLLLTPPSSASSSFASSTSVLVKDAGVLAATTDSTTTFPSTAAARAPTTHKYPARPSLGSSAPTSILTPARSGPAFPSPYTCTSSRRLLPDTTTATSDTIATQSGRIANAYLPNTSRPQKRTCVDAHLTATTATAVGPVAGADCAVVPHSHRHGLPHAHSSAPLHARVVNRVDSTSTSTSIATTNLTTMNTSSSSTEPAHVAVALQQTQSPPARAPQSHSHSPSHSPSRSQSTSRTTLPDTTTLATAAIDTQSQLLQLSHLAVLQNKMVEIASPPDPGSASLSRKRTADGVVKHDVSLPKRLGHSRNTSAVSASSASGSKIGELSAELRTRLSYAMVKVSHGWQFHSIDEVESLASKAVSPSSSSSTHLRRPALSTSPGLSSTDKSVIESTTTPASFDAHSQPSPPLSKSSSTIQNSNSSNDNGLAPPVSIQSSRPATQQHSRCSSRPTYTPTLLSHSQSMPPRTPASAAPTHHRRQSCTQVGSISGGEGGSSMVFSPHQNVREQDAIESLLFMSSPGNSANLKNSYTGSLASPLTQSGLRHLPFSSSAPAESTSSSQRHALPDSQPRKNLSSRKLAAANSLDDADCETDASGSLLDMSVGTRGTLRRRVGLSGSYIAGPGYGPGSSHTNLHLQLPSALDTPMRTQTRLADEDIDRMLERVAAEDSEDDDDEIQIPQRIMVTPHVQAV</sequence>
<evidence type="ECO:0000256" key="2">
    <source>
        <dbReference type="ARBA" id="ARBA00004496"/>
    </source>
</evidence>
<dbReference type="GeneID" id="98115181"/>
<feature type="compositionally biased region" description="Low complexity" evidence="9">
    <location>
        <begin position="502"/>
        <end position="518"/>
    </location>
</feature>
<evidence type="ECO:0000256" key="8">
    <source>
        <dbReference type="ARBA" id="ARBA00023242"/>
    </source>
</evidence>
<feature type="compositionally biased region" description="Polar residues" evidence="9">
    <location>
        <begin position="153"/>
        <end position="162"/>
    </location>
</feature>
<protein>
    <recommendedName>
        <fullName evidence="12">Cyclin-dependent kinase</fullName>
    </recommendedName>
</protein>
<gene>
    <name evidence="10" type="ORF">HOO65_010935</name>
</gene>
<keyword evidence="6" id="KW-0805">Transcription regulation</keyword>
<dbReference type="PANTHER" id="PTHR28246">
    <property type="entry name" value="G1-SPECIFIC TRANSCRIPTIONAL REPRESSOR WHI5-RELATED"/>
    <property type="match status" value="1"/>
</dbReference>
<dbReference type="EMBL" id="JABSNW010000001">
    <property type="protein sequence ID" value="KAL2891577.1"/>
    <property type="molecule type" value="Genomic_DNA"/>
</dbReference>
<feature type="compositionally biased region" description="Low complexity" evidence="9">
    <location>
        <begin position="18"/>
        <end position="30"/>
    </location>
</feature>
<feature type="compositionally biased region" description="Polar residues" evidence="9">
    <location>
        <begin position="43"/>
        <end position="60"/>
    </location>
</feature>
<feature type="region of interest" description="Disordered" evidence="9">
    <location>
        <begin position="455"/>
        <end position="592"/>
    </location>
</feature>
<comment type="subcellular location">
    <subcellularLocation>
        <location evidence="2">Cytoplasm</location>
    </subcellularLocation>
    <subcellularLocation>
        <location evidence="1">Nucleus</location>
    </subcellularLocation>
</comment>
<dbReference type="Proteomes" id="UP001610728">
    <property type="component" value="Unassembled WGS sequence"/>
</dbReference>
<keyword evidence="7" id="KW-0804">Transcription</keyword>
<organism evidence="10 11">
    <name type="scientific">Ceratocystis lukuohia</name>
    <dbReference type="NCBI Taxonomy" id="2019550"/>
    <lineage>
        <taxon>Eukaryota</taxon>
        <taxon>Fungi</taxon>
        <taxon>Dikarya</taxon>
        <taxon>Ascomycota</taxon>
        <taxon>Pezizomycotina</taxon>
        <taxon>Sordariomycetes</taxon>
        <taxon>Hypocreomycetidae</taxon>
        <taxon>Microascales</taxon>
        <taxon>Ceratocystidaceae</taxon>
        <taxon>Ceratocystis</taxon>
    </lineage>
</organism>
<feature type="region of interest" description="Disordered" evidence="9">
    <location>
        <begin position="134"/>
        <end position="184"/>
    </location>
</feature>
<feature type="compositionally biased region" description="Polar residues" evidence="9">
    <location>
        <begin position="469"/>
        <end position="490"/>
    </location>
</feature>
<comment type="similarity">
    <text evidence="3">Belongs to the WHI5/NRM1 family.</text>
</comment>
<dbReference type="InterPro" id="IPR039198">
    <property type="entry name" value="Srl3/Whi5"/>
</dbReference>
<feature type="compositionally biased region" description="Low complexity" evidence="9">
    <location>
        <begin position="641"/>
        <end position="652"/>
    </location>
</feature>
<dbReference type="InterPro" id="IPR013734">
    <property type="entry name" value="TF_Nrm1/Whi5"/>
</dbReference>
<feature type="compositionally biased region" description="Low complexity" evidence="9">
    <location>
        <begin position="304"/>
        <end position="334"/>
    </location>
</feature>
<proteinExistence type="inferred from homology"/>
<evidence type="ECO:0000256" key="1">
    <source>
        <dbReference type="ARBA" id="ARBA00004123"/>
    </source>
</evidence>
<evidence type="ECO:0000256" key="5">
    <source>
        <dbReference type="ARBA" id="ARBA00022491"/>
    </source>
</evidence>
<evidence type="ECO:0000313" key="11">
    <source>
        <dbReference type="Proteomes" id="UP001610728"/>
    </source>
</evidence>